<feature type="compositionally biased region" description="Basic and acidic residues" evidence="1">
    <location>
        <begin position="160"/>
        <end position="170"/>
    </location>
</feature>
<evidence type="ECO:0000256" key="1">
    <source>
        <dbReference type="SAM" id="MobiDB-lite"/>
    </source>
</evidence>
<sequence>MMRAQEHGGRKPWGREKERISPWGKAAHGPYSNSRATLATGGLKPVGYMMGALVPLKERSERMYSVTKRTQPTTTIGDASGSCGYDGARCRWVASRADETGLRAWRKGAADKPEGNGWHPAQPMRHIRPTKKGHNALPRLVCSSYRRTSQPDNRKKRRKEPGGHLQEVHTRGYTRIVKRAVVGIKKKWGKAKNTEGANYKRKVEEDYGKEA</sequence>
<feature type="compositionally biased region" description="Basic and acidic residues" evidence="1">
    <location>
        <begin position="201"/>
        <end position="211"/>
    </location>
</feature>
<reference evidence="2" key="1">
    <citation type="journal article" date="2020" name="bioRxiv">
        <title>Chromosome-level reference genome of the European wasp spider Argiope bruennichi: a resource for studies on range expansion and evolutionary adaptation.</title>
        <authorList>
            <person name="Sheffer M.M."/>
            <person name="Hoppe A."/>
            <person name="Krehenwinkel H."/>
            <person name="Uhl G."/>
            <person name="Kuss A.W."/>
            <person name="Jensen L."/>
            <person name="Jensen C."/>
            <person name="Gillespie R.G."/>
            <person name="Hoff K.J."/>
            <person name="Prost S."/>
        </authorList>
    </citation>
    <scope>NUCLEOTIDE SEQUENCE</scope>
</reference>
<feature type="region of interest" description="Disordered" evidence="1">
    <location>
        <begin position="189"/>
        <end position="211"/>
    </location>
</feature>
<keyword evidence="3" id="KW-1185">Reference proteome</keyword>
<gene>
    <name evidence="2" type="ORF">HNY73_015982</name>
</gene>
<organism evidence="2 3">
    <name type="scientific">Argiope bruennichi</name>
    <name type="common">Wasp spider</name>
    <name type="synonym">Aranea bruennichi</name>
    <dbReference type="NCBI Taxonomy" id="94029"/>
    <lineage>
        <taxon>Eukaryota</taxon>
        <taxon>Metazoa</taxon>
        <taxon>Ecdysozoa</taxon>
        <taxon>Arthropoda</taxon>
        <taxon>Chelicerata</taxon>
        <taxon>Arachnida</taxon>
        <taxon>Araneae</taxon>
        <taxon>Araneomorphae</taxon>
        <taxon>Entelegynae</taxon>
        <taxon>Araneoidea</taxon>
        <taxon>Araneidae</taxon>
        <taxon>Argiope</taxon>
    </lineage>
</organism>
<accession>A0A8T0EIG1</accession>
<protein>
    <submittedName>
        <fullName evidence="2">Uncharacterized protein</fullName>
    </submittedName>
</protein>
<dbReference type="EMBL" id="JABXBU010002227">
    <property type="protein sequence ID" value="KAF8773311.1"/>
    <property type="molecule type" value="Genomic_DNA"/>
</dbReference>
<name>A0A8T0EIG1_ARGBR</name>
<feature type="compositionally biased region" description="Basic and acidic residues" evidence="1">
    <location>
        <begin position="1"/>
        <end position="20"/>
    </location>
</feature>
<feature type="region of interest" description="Disordered" evidence="1">
    <location>
        <begin position="107"/>
        <end position="171"/>
    </location>
</feature>
<evidence type="ECO:0000313" key="2">
    <source>
        <dbReference type="EMBL" id="KAF8773311.1"/>
    </source>
</evidence>
<evidence type="ECO:0000313" key="3">
    <source>
        <dbReference type="Proteomes" id="UP000807504"/>
    </source>
</evidence>
<feature type="region of interest" description="Disordered" evidence="1">
    <location>
        <begin position="1"/>
        <end position="33"/>
    </location>
</feature>
<proteinExistence type="predicted"/>
<feature type="compositionally biased region" description="Basic residues" evidence="1">
    <location>
        <begin position="125"/>
        <end position="134"/>
    </location>
</feature>
<reference evidence="2" key="2">
    <citation type="submission" date="2020-06" db="EMBL/GenBank/DDBJ databases">
        <authorList>
            <person name="Sheffer M."/>
        </authorList>
    </citation>
    <scope>NUCLEOTIDE SEQUENCE</scope>
</reference>
<comment type="caution">
    <text evidence="2">The sequence shown here is derived from an EMBL/GenBank/DDBJ whole genome shotgun (WGS) entry which is preliminary data.</text>
</comment>
<dbReference type="AlphaFoldDB" id="A0A8T0EIG1"/>
<dbReference type="Proteomes" id="UP000807504">
    <property type="component" value="Unassembled WGS sequence"/>
</dbReference>